<protein>
    <submittedName>
        <fullName evidence="1">Uncharacterized protein</fullName>
    </submittedName>
</protein>
<dbReference type="Proteomes" id="UP001222958">
    <property type="component" value="Unassembled WGS sequence"/>
</dbReference>
<dbReference type="AlphaFoldDB" id="A0AAP4A8V2"/>
<sequence length="55" mass="6488">MKIKIDEEKFLEIVGCDFCPQDLGFVLTKRCDYNCYTCWETALKDNEVKECESEN</sequence>
<dbReference type="RefSeq" id="WP_175582843.1">
    <property type="nucleotide sequence ID" value="NZ_CP143535.1"/>
</dbReference>
<reference evidence="1" key="1">
    <citation type="submission" date="2023-04" db="EMBL/GenBank/DDBJ databases">
        <title>Epidemiological investigation of Clostridium perfringens isolated from cattle.</title>
        <authorList>
            <person name="Tian R."/>
        </authorList>
    </citation>
    <scope>NUCLEOTIDE SEQUENCE</scope>
    <source>
        <strain evidence="1">ZWCP172</strain>
    </source>
</reference>
<proteinExistence type="predicted"/>
<evidence type="ECO:0000313" key="1">
    <source>
        <dbReference type="EMBL" id="MDH2337315.1"/>
    </source>
</evidence>
<organism evidence="1 2">
    <name type="scientific">Clostridium perfringens</name>
    <dbReference type="NCBI Taxonomy" id="1502"/>
    <lineage>
        <taxon>Bacteria</taxon>
        <taxon>Bacillati</taxon>
        <taxon>Bacillota</taxon>
        <taxon>Clostridia</taxon>
        <taxon>Eubacteriales</taxon>
        <taxon>Clostridiaceae</taxon>
        <taxon>Clostridium</taxon>
    </lineage>
</organism>
<gene>
    <name evidence="1" type="ORF">QDQ28_14140</name>
</gene>
<evidence type="ECO:0000313" key="2">
    <source>
        <dbReference type="Proteomes" id="UP001222958"/>
    </source>
</evidence>
<comment type="caution">
    <text evidence="1">The sequence shown here is derived from an EMBL/GenBank/DDBJ whole genome shotgun (WGS) entry which is preliminary data.</text>
</comment>
<name>A0AAP4A8V2_CLOPF</name>
<dbReference type="EMBL" id="JARVUX010000012">
    <property type="protein sequence ID" value="MDH2337315.1"/>
    <property type="molecule type" value="Genomic_DNA"/>
</dbReference>
<accession>A0AAP4A8V2</accession>